<dbReference type="EMBL" id="AJ635161">
    <property type="protein sequence ID" value="CAG25643.1"/>
    <property type="molecule type" value="Genomic_DNA"/>
</dbReference>
<organismHost>
    <name type="scientific">Pyrobaculum</name>
    <dbReference type="NCBI Taxonomy" id="2276"/>
</organismHost>
<evidence type="ECO:0000313" key="2">
    <source>
        <dbReference type="Proteomes" id="UP000008777"/>
    </source>
</evidence>
<keyword evidence="2" id="KW-1185">Reference proteome</keyword>
<reference evidence="1 2" key="1">
    <citation type="journal article" date="2004" name="Virology">
        <title>Morphology and genome organisation of the virus PSV of the hyperthermophilic archaeal genera Pyrobaculum and Thermoproteus: A novel virus family, the Globuloviridae.</title>
        <authorList>
            <person name="Haering M."/>
            <person name="Peng X."/>
            <person name="Bruegger K."/>
            <person name="Rachel R."/>
            <person name="Stetter K.O."/>
            <person name="Garrett R.A."/>
            <person name="Prangishvili D."/>
        </authorList>
    </citation>
    <scope>NUCLEOTIDE SEQUENCE [LARGE SCALE GENOMIC DNA]</scope>
    <source>
        <strain evidence="2">Isolate United States/Yellowstone</strain>
    </source>
</reference>
<proteinExistence type="predicted"/>
<dbReference type="KEGG" id="vg:4432037"/>
<protein>
    <submittedName>
        <fullName evidence="1">Uncharacterized protein</fullName>
    </submittedName>
</protein>
<sequence>MVWEFLRGSTSPPRNVCVVTPTGPFDFTIQCNVTQETIRQIVDKEKVCIIERDEKSGMLMSYCGQGKDVAARLFR</sequence>
<dbReference type="RefSeq" id="YP_015545.1">
    <property type="nucleotide sequence ID" value="NC_005872.1"/>
</dbReference>
<dbReference type="GeneID" id="4432037"/>
<organism evidence="1 2">
    <name type="scientific">Pyrobaculum spherical virus (isolate United States/Yellowstone)</name>
    <name type="common">PSV</name>
    <dbReference type="NCBI Taxonomy" id="654907"/>
    <lineage>
        <taxon>Viruses</taxon>
        <taxon>Viruses incertae sedis</taxon>
        <taxon>Globuloviridae</taxon>
        <taxon>Alphaglobulovirus</taxon>
        <taxon>Alphaglobulovirus obsidianense</taxon>
    </lineage>
</organism>
<name>Q6ZYH9_PSVY</name>
<dbReference type="Proteomes" id="UP000008777">
    <property type="component" value="Segment"/>
</dbReference>
<accession>Q6ZYH9</accession>
<organismHost>
    <name type="scientific">Thermoproteus tenax</name>
    <dbReference type="NCBI Taxonomy" id="2271"/>
</organismHost>
<evidence type="ECO:0000313" key="1">
    <source>
        <dbReference type="EMBL" id="CAG25643.1"/>
    </source>
</evidence>